<dbReference type="InterPro" id="IPR011009">
    <property type="entry name" value="Kinase-like_dom_sf"/>
</dbReference>
<protein>
    <recommendedName>
        <fullName evidence="1">Protein kinase domain-containing protein</fullName>
    </recommendedName>
</protein>
<proteinExistence type="predicted"/>
<dbReference type="Proteomes" id="UP000266673">
    <property type="component" value="Unassembled WGS sequence"/>
</dbReference>
<evidence type="ECO:0000259" key="1">
    <source>
        <dbReference type="PROSITE" id="PS50011"/>
    </source>
</evidence>
<dbReference type="SUPFAM" id="SSF56112">
    <property type="entry name" value="Protein kinase-like (PK-like)"/>
    <property type="match status" value="1"/>
</dbReference>
<keyword evidence="3" id="KW-1185">Reference proteome</keyword>
<dbReference type="PROSITE" id="PS50011">
    <property type="entry name" value="PROTEIN_KINASE_DOM"/>
    <property type="match status" value="1"/>
</dbReference>
<dbReference type="GO" id="GO:0005524">
    <property type="term" value="F:ATP binding"/>
    <property type="evidence" value="ECO:0007669"/>
    <property type="project" value="InterPro"/>
</dbReference>
<name>A0A397U5Q2_9GLOM</name>
<dbReference type="OrthoDB" id="2353542at2759"/>
<gene>
    <name evidence="2" type="ORF">C2G38_2219241</name>
</gene>
<dbReference type="GO" id="GO:0004672">
    <property type="term" value="F:protein kinase activity"/>
    <property type="evidence" value="ECO:0007669"/>
    <property type="project" value="InterPro"/>
</dbReference>
<feature type="domain" description="Protein kinase" evidence="1">
    <location>
        <begin position="1"/>
        <end position="192"/>
    </location>
</feature>
<dbReference type="EMBL" id="QKWP01001955">
    <property type="protein sequence ID" value="RIB05592.1"/>
    <property type="molecule type" value="Genomic_DNA"/>
</dbReference>
<evidence type="ECO:0000313" key="3">
    <source>
        <dbReference type="Proteomes" id="UP000266673"/>
    </source>
</evidence>
<evidence type="ECO:0000313" key="2">
    <source>
        <dbReference type="EMBL" id="RIB05592.1"/>
    </source>
</evidence>
<sequence length="192" mass="21962">MGVRWHSCKNSCNVLTTFLCNEELKQTGDDDSTVMKWSSKLIKLKKLKNVKKCNDKDVMRLNVELDDVSGKIDHPNVLKVFGLTYDLHHYLRQTALSKSPLSWNDKLELVRQIVVGLKCLYDQSIVYAELHPYNIFVNDGVPKLANVAISKDYNVSLVLDIIRGVRESPKVGTPQEFINLYQKCWNHNSGIL</sequence>
<organism evidence="2 3">
    <name type="scientific">Gigaspora rosea</name>
    <dbReference type="NCBI Taxonomy" id="44941"/>
    <lineage>
        <taxon>Eukaryota</taxon>
        <taxon>Fungi</taxon>
        <taxon>Fungi incertae sedis</taxon>
        <taxon>Mucoromycota</taxon>
        <taxon>Glomeromycotina</taxon>
        <taxon>Glomeromycetes</taxon>
        <taxon>Diversisporales</taxon>
        <taxon>Gigasporaceae</taxon>
        <taxon>Gigaspora</taxon>
    </lineage>
</organism>
<dbReference type="Gene3D" id="1.10.510.10">
    <property type="entry name" value="Transferase(Phosphotransferase) domain 1"/>
    <property type="match status" value="1"/>
</dbReference>
<comment type="caution">
    <text evidence="2">The sequence shown here is derived from an EMBL/GenBank/DDBJ whole genome shotgun (WGS) entry which is preliminary data.</text>
</comment>
<accession>A0A397U5Q2</accession>
<dbReference type="InterPro" id="IPR000719">
    <property type="entry name" value="Prot_kinase_dom"/>
</dbReference>
<reference evidence="2 3" key="1">
    <citation type="submission" date="2018-06" db="EMBL/GenBank/DDBJ databases">
        <title>Comparative genomics reveals the genomic features of Rhizophagus irregularis, R. cerebriforme, R. diaphanum and Gigaspora rosea, and their symbiotic lifestyle signature.</title>
        <authorList>
            <person name="Morin E."/>
            <person name="San Clemente H."/>
            <person name="Chen E.C.H."/>
            <person name="De La Providencia I."/>
            <person name="Hainaut M."/>
            <person name="Kuo A."/>
            <person name="Kohler A."/>
            <person name="Murat C."/>
            <person name="Tang N."/>
            <person name="Roy S."/>
            <person name="Loubradou J."/>
            <person name="Henrissat B."/>
            <person name="Grigoriev I.V."/>
            <person name="Corradi N."/>
            <person name="Roux C."/>
            <person name="Martin F.M."/>
        </authorList>
    </citation>
    <scope>NUCLEOTIDE SEQUENCE [LARGE SCALE GENOMIC DNA]</scope>
    <source>
        <strain evidence="2 3">DAOM 194757</strain>
    </source>
</reference>
<dbReference type="AlphaFoldDB" id="A0A397U5Q2"/>